<feature type="domain" description="Amidohydrolase-related" evidence="1">
    <location>
        <begin position="181"/>
        <end position="530"/>
    </location>
</feature>
<dbReference type="GeneID" id="92180939"/>
<reference evidence="2 3" key="1">
    <citation type="journal article" date="2024" name="bioRxiv">
        <title>Comparative genomics of Cryptococcus and Kwoniella reveals pathogenesis evolution and contrasting karyotype dynamics via intercentromeric recombination or chromosome fusion.</title>
        <authorList>
            <person name="Coelho M.A."/>
            <person name="David-Palma M."/>
            <person name="Shea T."/>
            <person name="Bowers K."/>
            <person name="McGinley-Smith S."/>
            <person name="Mohammad A.W."/>
            <person name="Gnirke A."/>
            <person name="Yurkov A.M."/>
            <person name="Nowrousian M."/>
            <person name="Sun S."/>
            <person name="Cuomo C.A."/>
            <person name="Heitman J."/>
        </authorList>
    </citation>
    <scope>NUCLEOTIDE SEQUENCE [LARGE SCALE GENOMIC DNA]</scope>
    <source>
        <strain evidence="2 3">CBS 13917</strain>
    </source>
</reference>
<dbReference type="EMBL" id="JBCAWK010000006">
    <property type="protein sequence ID" value="KAK8854942.1"/>
    <property type="molecule type" value="Genomic_DNA"/>
</dbReference>
<dbReference type="AlphaFoldDB" id="A0AAW0YN33"/>
<dbReference type="InterPro" id="IPR050138">
    <property type="entry name" value="DHOase/Allantoinase_Hydrolase"/>
</dbReference>
<dbReference type="PANTHER" id="PTHR43668:SF5">
    <property type="entry name" value="AMIDOHYDROLASE 3 DOMAIN-CONTAINING PROTEIN"/>
    <property type="match status" value="1"/>
</dbReference>
<dbReference type="InterPro" id="IPR006680">
    <property type="entry name" value="Amidohydro-rel"/>
</dbReference>
<dbReference type="Pfam" id="PF01979">
    <property type="entry name" value="Amidohydro_1"/>
    <property type="match status" value="1"/>
</dbReference>
<dbReference type="KEGG" id="kne:92180939"/>
<dbReference type="GO" id="GO:0005737">
    <property type="term" value="C:cytoplasm"/>
    <property type="evidence" value="ECO:0007669"/>
    <property type="project" value="TreeGrafter"/>
</dbReference>
<dbReference type="Gene3D" id="3.20.20.140">
    <property type="entry name" value="Metal-dependent hydrolases"/>
    <property type="match status" value="2"/>
</dbReference>
<sequence>MGLQARNTASRLPSTVNDVEKAPLVVEEEADSVKDRQLSRPFYKHPLSLPIGVLVLLLTSFITHQLDFDFPFPSPKPPSGPLPKFIEEGIKQCEIIARPPPNPKPFDSKRTHSDRFVKGTKPTWLKNGTVWTGESDGTEILYGADVYIDGGVVRKIGKEEDVAELVRGKEYDEVELNGAWVTPGIVDTHSHMGVDSAPSLKGSSDTNSLHESTQPWLRSLDGFNAHDLAFNNSIAGGITTMLVLPGSAGAIGGQAFTFKPRWTYENTPQSMQVEPPYVINTHGNGSWERTGSWIHLKSASGENPSRVYSDTRMDTYYKYRKAYTQGKKIKDEQDRWCESPKTQTEPFPTNLEYEALAEVIRGKVKVNIHSYEPVDINALVRISNEFQFPIATFHHAHSLWAITDLVKQAWGPTPPAVAIFATNARYKRESYFHATEFAPKILADNGLSVIMKSDHPVLDSRYLIYEASQAHHYGLNFSQSLGSVTTHPAKAMGLDHRLGYIRPGYDADIVVWDSFPLALGATPKQTYIDGIPQIINPQVIQKPAEAQEIFPEGEWDKEIAETIATRGETDLRPKKSAKNILFQDVAAYYFDKFDVSIFENGRGDVVVQNGEITCAGKCAVEEGIDFEVIDLKGGSIAPGLISVGSYLGLMEIRGEKSTQDGIAPDILTDDGAVTDGVLVRAVDGAQFGGRDELIAYRAGVTSIVAAPQSNSLFAGLSFAFSPAAPHPLADGAIQNPTAALHISIDNSKSSVSSKFAVLRRLLLGEVAGADTELTAAMKKAAKGELTLVIMATKADVIAAVVRLKEEVGGKVKITILDGDESWLIADELAAADIGVIVAPARSYPGDWNSRRFLAGPPVTNQTLPSYLASRGVKVGLGIKEEWQARNTRYDAAWVYANSPEVFTKSSALDLVSKNLEELLGLNDDGKSVDDGKKAWVAYEGDLFGFEGRVKGVKGYGSEQVDLF</sequence>
<dbReference type="RefSeq" id="XP_066803180.1">
    <property type="nucleotide sequence ID" value="XM_066946788.1"/>
</dbReference>
<name>A0AAW0YN33_9TREE</name>
<dbReference type="SUPFAM" id="SSF51556">
    <property type="entry name" value="Metallo-dependent hydrolases"/>
    <property type="match status" value="1"/>
</dbReference>
<dbReference type="InterPro" id="IPR011059">
    <property type="entry name" value="Metal-dep_hydrolase_composite"/>
</dbReference>
<organism evidence="2 3">
    <name type="scientific">Kwoniella newhampshirensis</name>
    <dbReference type="NCBI Taxonomy" id="1651941"/>
    <lineage>
        <taxon>Eukaryota</taxon>
        <taxon>Fungi</taxon>
        <taxon>Dikarya</taxon>
        <taxon>Basidiomycota</taxon>
        <taxon>Agaricomycotina</taxon>
        <taxon>Tremellomycetes</taxon>
        <taxon>Tremellales</taxon>
        <taxon>Cryptococcaceae</taxon>
        <taxon>Kwoniella</taxon>
    </lineage>
</organism>
<evidence type="ECO:0000313" key="3">
    <source>
        <dbReference type="Proteomes" id="UP001388673"/>
    </source>
</evidence>
<evidence type="ECO:0000313" key="2">
    <source>
        <dbReference type="EMBL" id="KAK8854942.1"/>
    </source>
</evidence>
<protein>
    <recommendedName>
        <fullName evidence="1">Amidohydrolase-related domain-containing protein</fullName>
    </recommendedName>
</protein>
<proteinExistence type="predicted"/>
<comment type="caution">
    <text evidence="2">The sequence shown here is derived from an EMBL/GenBank/DDBJ whole genome shotgun (WGS) entry which is preliminary data.</text>
</comment>
<keyword evidence="3" id="KW-1185">Reference proteome</keyword>
<accession>A0AAW0YN33</accession>
<dbReference type="SUPFAM" id="SSF51338">
    <property type="entry name" value="Composite domain of metallo-dependent hydrolases"/>
    <property type="match status" value="2"/>
</dbReference>
<gene>
    <name evidence="2" type="ORF">IAR55_003681</name>
</gene>
<evidence type="ECO:0000259" key="1">
    <source>
        <dbReference type="Pfam" id="PF01979"/>
    </source>
</evidence>
<dbReference type="GO" id="GO:0006145">
    <property type="term" value="P:purine nucleobase catabolic process"/>
    <property type="evidence" value="ECO:0007669"/>
    <property type="project" value="TreeGrafter"/>
</dbReference>
<dbReference type="Proteomes" id="UP001388673">
    <property type="component" value="Unassembled WGS sequence"/>
</dbReference>
<dbReference type="InterPro" id="IPR032466">
    <property type="entry name" value="Metal_Hydrolase"/>
</dbReference>
<dbReference type="PANTHER" id="PTHR43668">
    <property type="entry name" value="ALLANTOINASE"/>
    <property type="match status" value="1"/>
</dbReference>
<dbReference type="GO" id="GO:0004038">
    <property type="term" value="F:allantoinase activity"/>
    <property type="evidence" value="ECO:0007669"/>
    <property type="project" value="TreeGrafter"/>
</dbReference>